<dbReference type="Gene3D" id="2.60.40.10">
    <property type="entry name" value="Immunoglobulins"/>
    <property type="match status" value="1"/>
</dbReference>
<evidence type="ECO:0000256" key="2">
    <source>
        <dbReference type="ARBA" id="ARBA00012438"/>
    </source>
</evidence>
<name>A0A7J4XH32_9BACE</name>
<evidence type="ECO:0000256" key="13">
    <source>
        <dbReference type="SAM" id="Phobius"/>
    </source>
</evidence>
<keyword evidence="10" id="KW-0238">DNA-binding</keyword>
<dbReference type="GO" id="GO:0005524">
    <property type="term" value="F:ATP binding"/>
    <property type="evidence" value="ECO:0007669"/>
    <property type="project" value="UniProtKB-KW"/>
</dbReference>
<dbReference type="InterPro" id="IPR009057">
    <property type="entry name" value="Homeodomain-like_sf"/>
</dbReference>
<protein>
    <recommendedName>
        <fullName evidence="2">histidine kinase</fullName>
        <ecNumber evidence="2">2.7.13.3</ecNumber>
    </recommendedName>
</protein>
<dbReference type="SUPFAM" id="SSF52172">
    <property type="entry name" value="CheY-like"/>
    <property type="match status" value="1"/>
</dbReference>
<keyword evidence="11" id="KW-0804">Transcription</keyword>
<dbReference type="InterPro" id="IPR036097">
    <property type="entry name" value="HisK_dim/P_sf"/>
</dbReference>
<evidence type="ECO:0000313" key="17">
    <source>
        <dbReference type="EMBL" id="KAA3762935.1"/>
    </source>
</evidence>
<dbReference type="InterPro" id="IPR018062">
    <property type="entry name" value="HTH_AraC-typ_CS"/>
</dbReference>
<dbReference type="Pfam" id="PF00512">
    <property type="entry name" value="HisKA"/>
    <property type="match status" value="1"/>
</dbReference>
<dbReference type="Pfam" id="PF07495">
    <property type="entry name" value="Y_Y_Y"/>
    <property type="match status" value="1"/>
</dbReference>
<feature type="domain" description="Response regulatory" evidence="16">
    <location>
        <begin position="1071"/>
        <end position="1186"/>
    </location>
</feature>
<dbReference type="InterPro" id="IPR036890">
    <property type="entry name" value="HATPase_C_sf"/>
</dbReference>
<evidence type="ECO:0000256" key="11">
    <source>
        <dbReference type="ARBA" id="ARBA00023163"/>
    </source>
</evidence>
<dbReference type="GeneID" id="93118153"/>
<dbReference type="InterPro" id="IPR003594">
    <property type="entry name" value="HATPase_dom"/>
</dbReference>
<keyword evidence="7" id="KW-0067">ATP-binding</keyword>
<dbReference type="Pfam" id="PF12833">
    <property type="entry name" value="HTH_18"/>
    <property type="match status" value="1"/>
</dbReference>
<dbReference type="Gene3D" id="1.10.10.60">
    <property type="entry name" value="Homeodomain-like"/>
    <property type="match status" value="1"/>
</dbReference>
<dbReference type="Pfam" id="PF07494">
    <property type="entry name" value="Reg_prop"/>
    <property type="match status" value="2"/>
</dbReference>
<keyword evidence="13" id="KW-0812">Transmembrane</keyword>
<feature type="domain" description="Histidine kinase" evidence="15">
    <location>
        <begin position="809"/>
        <end position="1026"/>
    </location>
</feature>
<dbReference type="FunFam" id="3.40.50.2300:FF:000138">
    <property type="entry name" value="Two-component system sensor histidine kinase/response regulator"/>
    <property type="match status" value="1"/>
</dbReference>
<dbReference type="PANTHER" id="PTHR43547:SF2">
    <property type="entry name" value="HYBRID SIGNAL TRANSDUCTION HISTIDINE KINASE C"/>
    <property type="match status" value="1"/>
</dbReference>
<dbReference type="InterPro" id="IPR004358">
    <property type="entry name" value="Sig_transdc_His_kin-like_C"/>
</dbReference>
<dbReference type="InterPro" id="IPR011047">
    <property type="entry name" value="Quinoprotein_ADH-like_sf"/>
</dbReference>
<dbReference type="SUPFAM" id="SSF50998">
    <property type="entry name" value="Quinoprotein alcohol dehydrogenase-like"/>
    <property type="match status" value="1"/>
</dbReference>
<dbReference type="InterPro" id="IPR011006">
    <property type="entry name" value="CheY-like_superfamily"/>
</dbReference>
<keyword evidence="4" id="KW-0808">Transferase</keyword>
<dbReference type="PROSITE" id="PS50110">
    <property type="entry name" value="RESPONSE_REGULATORY"/>
    <property type="match status" value="1"/>
</dbReference>
<keyword evidence="6" id="KW-0418">Kinase</keyword>
<dbReference type="SMART" id="SM00342">
    <property type="entry name" value="HTH_ARAC"/>
    <property type="match status" value="1"/>
</dbReference>
<dbReference type="FunFam" id="2.130.10.10:FF:001710">
    <property type="entry name" value="Two-component system sensor histidine kinase/response regulator, hybrid (One-component system)"/>
    <property type="match status" value="1"/>
</dbReference>
<dbReference type="InterPro" id="IPR001789">
    <property type="entry name" value="Sig_transdc_resp-reg_receiver"/>
</dbReference>
<dbReference type="PROSITE" id="PS01124">
    <property type="entry name" value="HTH_ARAC_FAMILY_2"/>
    <property type="match status" value="1"/>
</dbReference>
<evidence type="ECO:0000256" key="9">
    <source>
        <dbReference type="ARBA" id="ARBA00023015"/>
    </source>
</evidence>
<dbReference type="InterPro" id="IPR005467">
    <property type="entry name" value="His_kinase_dom"/>
</dbReference>
<dbReference type="Gene3D" id="1.10.287.130">
    <property type="match status" value="1"/>
</dbReference>
<dbReference type="SMART" id="SM00448">
    <property type="entry name" value="REC"/>
    <property type="match status" value="1"/>
</dbReference>
<dbReference type="FunFam" id="3.30.565.10:FF:000037">
    <property type="entry name" value="Hybrid sensor histidine kinase/response regulator"/>
    <property type="match status" value="1"/>
</dbReference>
<dbReference type="FunFam" id="1.10.287.130:FF:000086">
    <property type="entry name" value="Two-component system sensor histidine kinase/response regulator"/>
    <property type="match status" value="1"/>
</dbReference>
<dbReference type="PROSITE" id="PS00041">
    <property type="entry name" value="HTH_ARAC_FAMILY_1"/>
    <property type="match status" value="1"/>
</dbReference>
<dbReference type="InterPro" id="IPR018060">
    <property type="entry name" value="HTH_AraC"/>
</dbReference>
<keyword evidence="8" id="KW-0902">Two-component regulatory system</keyword>
<evidence type="ECO:0000259" key="15">
    <source>
        <dbReference type="PROSITE" id="PS50109"/>
    </source>
</evidence>
<dbReference type="InterPro" id="IPR013783">
    <property type="entry name" value="Ig-like_fold"/>
</dbReference>
<dbReference type="SUPFAM" id="SSF55874">
    <property type="entry name" value="ATPase domain of HSP90 chaperone/DNA topoisomerase II/histidine kinase"/>
    <property type="match status" value="1"/>
</dbReference>
<evidence type="ECO:0000256" key="1">
    <source>
        <dbReference type="ARBA" id="ARBA00000085"/>
    </source>
</evidence>
<dbReference type="GO" id="GO:0003700">
    <property type="term" value="F:DNA-binding transcription factor activity"/>
    <property type="evidence" value="ECO:0007669"/>
    <property type="project" value="InterPro"/>
</dbReference>
<dbReference type="Gene3D" id="3.30.565.10">
    <property type="entry name" value="Histidine kinase-like ATPase, C-terminal domain"/>
    <property type="match status" value="1"/>
</dbReference>
<evidence type="ECO:0000256" key="6">
    <source>
        <dbReference type="ARBA" id="ARBA00022777"/>
    </source>
</evidence>
<dbReference type="InterPro" id="IPR003661">
    <property type="entry name" value="HisK_dim/P_dom"/>
</dbReference>
<keyword evidence="13" id="KW-0472">Membrane</keyword>
<dbReference type="PRINTS" id="PR00344">
    <property type="entry name" value="BCTRLSENSOR"/>
</dbReference>
<dbReference type="Proteomes" id="UP000422221">
    <property type="component" value="Unassembled WGS sequence"/>
</dbReference>
<evidence type="ECO:0000256" key="10">
    <source>
        <dbReference type="ARBA" id="ARBA00023125"/>
    </source>
</evidence>
<dbReference type="PANTHER" id="PTHR43547">
    <property type="entry name" value="TWO-COMPONENT HISTIDINE KINASE"/>
    <property type="match status" value="1"/>
</dbReference>
<dbReference type="FunFam" id="1.10.10.60:FF:000284">
    <property type="entry name" value="Two-component system sensor histidine kinase/response regulator"/>
    <property type="match status" value="1"/>
</dbReference>
<keyword evidence="3 12" id="KW-0597">Phosphoprotein</keyword>
<dbReference type="CDD" id="cd00082">
    <property type="entry name" value="HisKA"/>
    <property type="match status" value="1"/>
</dbReference>
<dbReference type="Gene3D" id="2.130.10.10">
    <property type="entry name" value="YVTN repeat-like/Quinoprotein amine dehydrogenase"/>
    <property type="match status" value="2"/>
</dbReference>
<keyword evidence="5" id="KW-0547">Nucleotide-binding</keyword>
<evidence type="ECO:0000256" key="12">
    <source>
        <dbReference type="PROSITE-ProRule" id="PRU00169"/>
    </source>
</evidence>
<feature type="transmembrane region" description="Helical" evidence="13">
    <location>
        <begin position="766"/>
        <end position="788"/>
    </location>
</feature>
<dbReference type="Pfam" id="PF02518">
    <property type="entry name" value="HATPase_c"/>
    <property type="match status" value="1"/>
</dbReference>
<dbReference type="Gene3D" id="3.40.50.2300">
    <property type="match status" value="1"/>
</dbReference>
<dbReference type="InterPro" id="IPR011123">
    <property type="entry name" value="Y_Y_Y"/>
</dbReference>
<dbReference type="SUPFAM" id="SSF46689">
    <property type="entry name" value="Homeodomain-like"/>
    <property type="match status" value="1"/>
</dbReference>
<dbReference type="InterPro" id="IPR011110">
    <property type="entry name" value="Reg_prop"/>
</dbReference>
<dbReference type="SUPFAM" id="SSF63829">
    <property type="entry name" value="Calcium-dependent phosphotriesterase"/>
    <property type="match status" value="1"/>
</dbReference>
<evidence type="ECO:0000256" key="3">
    <source>
        <dbReference type="ARBA" id="ARBA00022553"/>
    </source>
</evidence>
<comment type="caution">
    <text evidence="17">The sequence shown here is derived from an EMBL/GenBank/DDBJ whole genome shotgun (WGS) entry which is preliminary data.</text>
</comment>
<proteinExistence type="predicted"/>
<feature type="modified residue" description="4-aspartylphosphate" evidence="12">
    <location>
        <position position="1119"/>
    </location>
</feature>
<evidence type="ECO:0000256" key="7">
    <source>
        <dbReference type="ARBA" id="ARBA00022840"/>
    </source>
</evidence>
<evidence type="ECO:0000256" key="5">
    <source>
        <dbReference type="ARBA" id="ARBA00022741"/>
    </source>
</evidence>
<evidence type="ECO:0000259" key="16">
    <source>
        <dbReference type="PROSITE" id="PS50110"/>
    </source>
</evidence>
<accession>A0A7J4XH32</accession>
<dbReference type="InterPro" id="IPR015943">
    <property type="entry name" value="WD40/YVTN_repeat-like_dom_sf"/>
</dbReference>
<dbReference type="FunFam" id="2.60.40.10:FF:000791">
    <property type="entry name" value="Two-component system sensor histidine kinase/response regulator"/>
    <property type="match status" value="1"/>
</dbReference>
<evidence type="ECO:0000313" key="18">
    <source>
        <dbReference type="Proteomes" id="UP000422221"/>
    </source>
</evidence>
<gene>
    <name evidence="17" type="ORF">F3F73_14380</name>
</gene>
<dbReference type="GO" id="GO:0000155">
    <property type="term" value="F:phosphorelay sensor kinase activity"/>
    <property type="evidence" value="ECO:0007669"/>
    <property type="project" value="InterPro"/>
</dbReference>
<organism evidence="17 18">
    <name type="scientific">Bacteroides salyersiae</name>
    <dbReference type="NCBI Taxonomy" id="291644"/>
    <lineage>
        <taxon>Bacteria</taxon>
        <taxon>Pseudomonadati</taxon>
        <taxon>Bacteroidota</taxon>
        <taxon>Bacteroidia</taxon>
        <taxon>Bacteroidales</taxon>
        <taxon>Bacteroidaceae</taxon>
        <taxon>Bacteroides</taxon>
    </lineage>
</organism>
<dbReference type="EMBL" id="VWMK01000014">
    <property type="protein sequence ID" value="KAA3762935.1"/>
    <property type="molecule type" value="Genomic_DNA"/>
</dbReference>
<evidence type="ECO:0000256" key="4">
    <source>
        <dbReference type="ARBA" id="ARBA00022679"/>
    </source>
</evidence>
<dbReference type="Pfam" id="PF00072">
    <property type="entry name" value="Response_reg"/>
    <property type="match status" value="1"/>
</dbReference>
<evidence type="ECO:0000256" key="8">
    <source>
        <dbReference type="ARBA" id="ARBA00023012"/>
    </source>
</evidence>
<dbReference type="SMART" id="SM00387">
    <property type="entry name" value="HATPase_c"/>
    <property type="match status" value="1"/>
</dbReference>
<dbReference type="SUPFAM" id="SSF47384">
    <property type="entry name" value="Homodimeric domain of signal transducing histidine kinase"/>
    <property type="match status" value="1"/>
</dbReference>
<feature type="domain" description="HTH araC/xylS-type" evidence="14">
    <location>
        <begin position="1223"/>
        <end position="1322"/>
    </location>
</feature>
<dbReference type="EC" id="2.7.13.3" evidence="2"/>
<comment type="catalytic activity">
    <reaction evidence="1">
        <text>ATP + protein L-histidine = ADP + protein N-phospho-L-histidine.</text>
        <dbReference type="EC" id="2.7.13.3"/>
    </reaction>
</comment>
<dbReference type="PROSITE" id="PS50109">
    <property type="entry name" value="HIS_KIN"/>
    <property type="match status" value="1"/>
</dbReference>
<keyword evidence="9" id="KW-0805">Transcription regulation</keyword>
<dbReference type="SMART" id="SM00388">
    <property type="entry name" value="HisKA"/>
    <property type="match status" value="1"/>
</dbReference>
<reference evidence="17 18" key="1">
    <citation type="journal article" date="2019" name="Nat. Med.">
        <title>A library of human gut bacterial isolates paired with longitudinal multiomics data enables mechanistic microbiome research.</title>
        <authorList>
            <person name="Poyet M."/>
            <person name="Groussin M."/>
            <person name="Gibbons S.M."/>
            <person name="Avila-Pacheco J."/>
            <person name="Jiang X."/>
            <person name="Kearney S.M."/>
            <person name="Perrotta A.R."/>
            <person name="Berdy B."/>
            <person name="Zhao S."/>
            <person name="Lieberman T.D."/>
            <person name="Swanson P.K."/>
            <person name="Smith M."/>
            <person name="Roesemann S."/>
            <person name="Alexander J.E."/>
            <person name="Rich S.A."/>
            <person name="Livny J."/>
            <person name="Vlamakis H."/>
            <person name="Clish C."/>
            <person name="Bullock K."/>
            <person name="Deik A."/>
            <person name="Scott J."/>
            <person name="Pierce K.A."/>
            <person name="Xavier R.J."/>
            <person name="Alm E.J."/>
        </authorList>
    </citation>
    <scope>NUCLEOTIDE SEQUENCE [LARGE SCALE GENOMIC DNA]</scope>
    <source>
        <strain evidence="17 18">BIOML-A10</strain>
    </source>
</reference>
<sequence length="1335" mass="153742">MKKWLIILLLFPFSCIAQIYKYIGVEDGLSNRRVYSIQKDRKGYMWFLTHEGIDRYNGKEFKQYKLMDGKEEVNSLLNLNWLYIDTEGVLWEIGKKGKVYRYDKAHDTFELVYKLPVVENKDMPAPVSYSYIDNSHTIWLCCEKSIYLYDTKSQDTTEIANAIDETITDIAQIDETHFFIGTEKGIHYAELKQGTLSLIHCDKLDKIAVQINELYFDQKTKKLFIGTFQRGIYVYDMNTKQSFQPQITLTDISINAIKPLNNKELLIATDGAGVFEMNIDSYQANPYIVADYNKNNAMNGNSINDIYVDEEDRIWLANYPIGVTVRNNRYSGYNWIKHSIGNKQSLINDQVNSVIEDSEGDLWFGTTNGISLYYSKTKQWHSFLSSFESTNNKNHIFTTLCEVAPGIIWAGGYNSGMYQINKKSLSVEYFTPSLFSHLNIRPDKYIRTIMKDSRNDIWSGGYYNLKRIDITKKTIRLYSGLNSITSIVEKDSAEMWIGTATGLYLLDKESGGFERIKLPVESTYIYSLYQEDGNLYIGTSGSGLLIYDPKVKLFTHYHTENCALISNNIYTILSDHHGEIFISTENGLSSFVPKLRTFHNWTREQGLMTIHFNAESGTLRSNGFFVFGSSDGAVEFHKDMKIPRTYSSKMVFSDFNLFYQTVYPGDKNSPLQTDIDDTQVLKLKYNQNIFSVKVSSINYDYPSNILYSYKMEGFYDEWSKPDDENTIRFTNLSPGEYVLHVRAISNEDRKIVLEERSMKIIIAQPAWLSLWALLLYAVVLGLIGISAIRLIMLRKQRKVSDEKIHFFINTAHDIRTPLTLIKAPLEELREKEQLSKDGIANTNTALRNVNALLRLTTNLINFERADVYSSELYISEYELNTYMAETFNAFRPYATVKHINFTYESNFRYLNVWFDKEKMDSILKNIISNALKYTPESGSVHVFVCENDDTWSVEVKDTGIGIPANEQKKLFKIHFRGSNAINSKVTGSGIGLMLVWKLVHLHKGKIHLSSIEHQGSIIKVTFPKDNKQFRKAHLTTKTRQIVQDEQAIYSTSGTPDIYEKAKKEHNENQQRLLIVEDNDELRNYLGHTLSDMYTIQMCSNGKEALTIVKEYKPELIISDIMMPEMRGDELCAAIKNDIETSHIPIILLTALNDEKNILEGLKIGADEYVVKPFNIGILKATIVNLLSNRALLRSRYANLELNDEEEEGKCLKCSDDIDWQFIATVKKSVEENMDNQAFNVDVLCTLLNMSRTSFYNKIKALTDQAPADYVRLIRLKRAAQLLREGKHSITEIAEMTGFNDAKYFREVFKKHFNVSPSKYARKEEEQTNKEDEHLS</sequence>
<evidence type="ECO:0000259" key="14">
    <source>
        <dbReference type="PROSITE" id="PS01124"/>
    </source>
</evidence>
<keyword evidence="13" id="KW-1133">Transmembrane helix</keyword>
<dbReference type="RefSeq" id="WP_055295703.1">
    <property type="nucleotide sequence ID" value="NZ_CP081899.1"/>
</dbReference>
<dbReference type="GO" id="GO:0043565">
    <property type="term" value="F:sequence-specific DNA binding"/>
    <property type="evidence" value="ECO:0007669"/>
    <property type="project" value="InterPro"/>
</dbReference>